<protein>
    <recommendedName>
        <fullName evidence="3">Addiction module toxin, HicA family</fullName>
    </recommendedName>
</protein>
<proteinExistence type="predicted"/>
<accession>A0A1F6U2Z2</accession>
<dbReference type="AlphaFoldDB" id="A0A1F6U2Z2"/>
<evidence type="ECO:0000313" key="2">
    <source>
        <dbReference type="Proteomes" id="UP000179362"/>
    </source>
</evidence>
<dbReference type="Proteomes" id="UP000179362">
    <property type="component" value="Unassembled WGS sequence"/>
</dbReference>
<gene>
    <name evidence="1" type="ORF">A3B81_03510</name>
</gene>
<reference evidence="1 2" key="1">
    <citation type="journal article" date="2016" name="Nat. Commun.">
        <title>Thousands of microbial genomes shed light on interconnected biogeochemical processes in an aquifer system.</title>
        <authorList>
            <person name="Anantharaman K."/>
            <person name="Brown C.T."/>
            <person name="Hug L.A."/>
            <person name="Sharon I."/>
            <person name="Castelle C.J."/>
            <person name="Probst A.J."/>
            <person name="Thomas B.C."/>
            <person name="Singh A."/>
            <person name="Wilkins M.J."/>
            <person name="Karaoz U."/>
            <person name="Brodie E.L."/>
            <person name="Williams K.H."/>
            <person name="Hubbard S.S."/>
            <person name="Banfield J.F."/>
        </authorList>
    </citation>
    <scope>NUCLEOTIDE SEQUENCE [LARGE SCALE GENOMIC DNA]</scope>
</reference>
<organism evidence="1 2">
    <name type="scientific">Candidatus Muproteobacteria bacterium RIFCSPHIGHO2_02_FULL_65_16</name>
    <dbReference type="NCBI Taxonomy" id="1817766"/>
    <lineage>
        <taxon>Bacteria</taxon>
        <taxon>Pseudomonadati</taxon>
        <taxon>Pseudomonadota</taxon>
        <taxon>Candidatus Muproteobacteria</taxon>
    </lineage>
</organism>
<evidence type="ECO:0000313" key="1">
    <source>
        <dbReference type="EMBL" id="OGI51711.1"/>
    </source>
</evidence>
<evidence type="ECO:0008006" key="3">
    <source>
        <dbReference type="Google" id="ProtNLM"/>
    </source>
</evidence>
<dbReference type="EMBL" id="MFTA01000049">
    <property type="protein sequence ID" value="OGI51711.1"/>
    <property type="molecule type" value="Genomic_DNA"/>
</dbReference>
<sequence length="90" mass="10288">MSLKAKDIDRAWNKLGMEIKNTGDLHAKFYEGGKLVLTTMRSFGSGNLDGNIPHKIRQQMKLNEDQFSRLIACPLKRPEYVDILRKKGLV</sequence>
<name>A0A1F6U2Z2_9PROT</name>
<comment type="caution">
    <text evidence="1">The sequence shown here is derived from an EMBL/GenBank/DDBJ whole genome shotgun (WGS) entry which is preliminary data.</text>
</comment>